<evidence type="ECO:0000313" key="4">
    <source>
        <dbReference type="EMBL" id="GAA4066268.1"/>
    </source>
</evidence>
<keyword evidence="3" id="KW-1133">Transmembrane helix</keyword>
<dbReference type="Gene3D" id="3.30.700.10">
    <property type="entry name" value="Glycoprotein, Type 4 Pilin"/>
    <property type="match status" value="1"/>
</dbReference>
<evidence type="ECO:0000256" key="3">
    <source>
        <dbReference type="SAM" id="Phobius"/>
    </source>
</evidence>
<sequence length="118" mass="12472">MIKKMIKGEKGFTLVELLAVIVILGIVVAIAIPAIGSVIDNARGDAEDAKITMIVDAARLYEVQEGALPEAGVSVGTLISEGYLDERQGKFSDADKAKVVKRVGVTTDSPGELEFDPD</sequence>
<dbReference type="Proteomes" id="UP001501734">
    <property type="component" value="Unassembled WGS sequence"/>
</dbReference>
<dbReference type="Pfam" id="PF07963">
    <property type="entry name" value="N_methyl"/>
    <property type="match status" value="1"/>
</dbReference>
<comment type="subcellular location">
    <subcellularLocation>
        <location evidence="1">Cell surface</location>
    </subcellularLocation>
</comment>
<evidence type="ECO:0000256" key="1">
    <source>
        <dbReference type="ARBA" id="ARBA00004241"/>
    </source>
</evidence>
<proteinExistence type="predicted"/>
<dbReference type="SUPFAM" id="SSF54523">
    <property type="entry name" value="Pili subunits"/>
    <property type="match status" value="1"/>
</dbReference>
<evidence type="ECO:0000256" key="2">
    <source>
        <dbReference type="ARBA" id="ARBA00023287"/>
    </source>
</evidence>
<gene>
    <name evidence="4" type="ORF">GCM10022410_10880</name>
</gene>
<dbReference type="RefSeq" id="WP_344911142.1">
    <property type="nucleotide sequence ID" value="NZ_BAABDL010000054.1"/>
</dbReference>
<dbReference type="PANTHER" id="PTHR30093">
    <property type="entry name" value="GENERAL SECRETION PATHWAY PROTEIN G"/>
    <property type="match status" value="1"/>
</dbReference>
<reference evidence="5" key="1">
    <citation type="journal article" date="2019" name="Int. J. Syst. Evol. Microbiol.">
        <title>The Global Catalogue of Microorganisms (GCM) 10K type strain sequencing project: providing services to taxonomists for standard genome sequencing and annotation.</title>
        <authorList>
            <consortium name="The Broad Institute Genomics Platform"/>
            <consortium name="The Broad Institute Genome Sequencing Center for Infectious Disease"/>
            <person name="Wu L."/>
            <person name="Ma J."/>
        </authorList>
    </citation>
    <scope>NUCLEOTIDE SEQUENCE [LARGE SCALE GENOMIC DNA]</scope>
    <source>
        <strain evidence="5">JCM 17250</strain>
    </source>
</reference>
<dbReference type="InterPro" id="IPR045584">
    <property type="entry name" value="Pilin-like"/>
</dbReference>
<evidence type="ECO:0000313" key="5">
    <source>
        <dbReference type="Proteomes" id="UP001501734"/>
    </source>
</evidence>
<keyword evidence="3" id="KW-0472">Membrane</keyword>
<dbReference type="NCBIfam" id="TIGR02532">
    <property type="entry name" value="IV_pilin_GFxxxE"/>
    <property type="match status" value="1"/>
</dbReference>
<dbReference type="EMBL" id="BAABDL010000054">
    <property type="protein sequence ID" value="GAA4066268.1"/>
    <property type="molecule type" value="Genomic_DNA"/>
</dbReference>
<keyword evidence="2" id="KW-0178">Competence</keyword>
<comment type="caution">
    <text evidence="4">The sequence shown here is derived from an EMBL/GenBank/DDBJ whole genome shotgun (WGS) entry which is preliminary data.</text>
</comment>
<keyword evidence="5" id="KW-1185">Reference proteome</keyword>
<dbReference type="InterPro" id="IPR012902">
    <property type="entry name" value="N_methyl_site"/>
</dbReference>
<evidence type="ECO:0008006" key="6">
    <source>
        <dbReference type="Google" id="ProtNLM"/>
    </source>
</evidence>
<organism evidence="4 5">
    <name type="scientific">Amphibacillus indicireducens</name>
    <dbReference type="NCBI Taxonomy" id="1076330"/>
    <lineage>
        <taxon>Bacteria</taxon>
        <taxon>Bacillati</taxon>
        <taxon>Bacillota</taxon>
        <taxon>Bacilli</taxon>
        <taxon>Bacillales</taxon>
        <taxon>Bacillaceae</taxon>
        <taxon>Amphibacillus</taxon>
    </lineage>
</organism>
<name>A0ABP7VFS2_9BACI</name>
<dbReference type="PROSITE" id="PS00409">
    <property type="entry name" value="PROKAR_NTER_METHYL"/>
    <property type="match status" value="1"/>
</dbReference>
<protein>
    <recommendedName>
        <fullName evidence="6">Prepilin-type N-terminal cleavage/methylation domain-containing protein</fullName>
    </recommendedName>
</protein>
<feature type="transmembrane region" description="Helical" evidence="3">
    <location>
        <begin position="12"/>
        <end position="35"/>
    </location>
</feature>
<accession>A0ABP7VFS2</accession>
<keyword evidence="3" id="KW-0812">Transmembrane</keyword>